<dbReference type="EMBL" id="PKPP01008036">
    <property type="protein sequence ID" value="PWA51761.1"/>
    <property type="molecule type" value="Genomic_DNA"/>
</dbReference>
<dbReference type="InterPro" id="IPR050464">
    <property type="entry name" value="Zeta_carotene_desat/Oxidored"/>
</dbReference>
<dbReference type="Proteomes" id="UP000245207">
    <property type="component" value="Unassembled WGS sequence"/>
</dbReference>
<organism evidence="1 2">
    <name type="scientific">Artemisia annua</name>
    <name type="common">Sweet wormwood</name>
    <dbReference type="NCBI Taxonomy" id="35608"/>
    <lineage>
        <taxon>Eukaryota</taxon>
        <taxon>Viridiplantae</taxon>
        <taxon>Streptophyta</taxon>
        <taxon>Embryophyta</taxon>
        <taxon>Tracheophyta</taxon>
        <taxon>Spermatophyta</taxon>
        <taxon>Magnoliopsida</taxon>
        <taxon>eudicotyledons</taxon>
        <taxon>Gunneridae</taxon>
        <taxon>Pentapetalae</taxon>
        <taxon>asterids</taxon>
        <taxon>campanulids</taxon>
        <taxon>Asterales</taxon>
        <taxon>Asteraceae</taxon>
        <taxon>Asteroideae</taxon>
        <taxon>Anthemideae</taxon>
        <taxon>Artemisiinae</taxon>
        <taxon>Artemisia</taxon>
    </lineage>
</organism>
<reference evidence="1 2" key="1">
    <citation type="journal article" date="2018" name="Mol. Plant">
        <title>The genome of Artemisia annua provides insight into the evolution of Asteraceae family and artemisinin biosynthesis.</title>
        <authorList>
            <person name="Shen Q."/>
            <person name="Zhang L."/>
            <person name="Liao Z."/>
            <person name="Wang S."/>
            <person name="Yan T."/>
            <person name="Shi P."/>
            <person name="Liu M."/>
            <person name="Fu X."/>
            <person name="Pan Q."/>
            <person name="Wang Y."/>
            <person name="Lv Z."/>
            <person name="Lu X."/>
            <person name="Zhang F."/>
            <person name="Jiang W."/>
            <person name="Ma Y."/>
            <person name="Chen M."/>
            <person name="Hao X."/>
            <person name="Li L."/>
            <person name="Tang Y."/>
            <person name="Lv G."/>
            <person name="Zhou Y."/>
            <person name="Sun X."/>
            <person name="Brodelius P.E."/>
            <person name="Rose J.K.C."/>
            <person name="Tang K."/>
        </authorList>
    </citation>
    <scope>NUCLEOTIDE SEQUENCE [LARGE SCALE GENOMIC DNA]</scope>
    <source>
        <strain evidence="2">cv. Huhao1</strain>
        <tissue evidence="1">Leaf</tissue>
    </source>
</reference>
<comment type="caution">
    <text evidence="1">The sequence shown here is derived from an EMBL/GenBank/DDBJ whole genome shotgun (WGS) entry which is preliminary data.</text>
</comment>
<gene>
    <name evidence="1" type="ORF">CTI12_AA402490</name>
</gene>
<dbReference type="GO" id="GO:0016491">
    <property type="term" value="F:oxidoreductase activity"/>
    <property type="evidence" value="ECO:0007669"/>
    <property type="project" value="TreeGrafter"/>
</dbReference>
<dbReference type="SUPFAM" id="SSF51905">
    <property type="entry name" value="FAD/NAD(P)-binding domain"/>
    <property type="match status" value="1"/>
</dbReference>
<accession>A0A2U1LRZ6</accession>
<dbReference type="InterPro" id="IPR036188">
    <property type="entry name" value="FAD/NAD-bd_sf"/>
</dbReference>
<keyword evidence="2" id="KW-1185">Reference proteome</keyword>
<name>A0A2U1LRZ6_ARTAN</name>
<dbReference type="STRING" id="35608.A0A2U1LRZ6"/>
<dbReference type="OrthoDB" id="5977668at2759"/>
<sequence length="327" mass="36962">MVFGQERYCKMSKTRVGVVGSGIGGLMSAYILTKAGVDVVLYDTENSHAKTFTVDGVDLDLGLMAFNRVTCPNIVKFIETLGLNMDISDMSFSVSLDEGNGYEWGSRNGLSSFFAQKGNFLNPCFLKMFKELTNFKDDVLRYLEDHEHNQDTKNEKTLGDFIKTHGYSELFQKSYLVPICSSIWSCPAEGVMRLSAFLVLSYFRNHHLFQIKEEPESIGCQIKTFSAVQPVLKHEDGCLVSCEDGSQEKYYGCIIDSDAPDTLRILGEQATHEEKRILGAFNYVYKYGLLLCFVIDFFYKCIHLLTVVLSIDPPFSLSSNHNLSFWQ</sequence>
<evidence type="ECO:0000313" key="1">
    <source>
        <dbReference type="EMBL" id="PWA51761.1"/>
    </source>
</evidence>
<dbReference type="PANTHER" id="PTHR42923">
    <property type="entry name" value="PROTOPORPHYRINOGEN OXIDASE"/>
    <property type="match status" value="1"/>
</dbReference>
<dbReference type="Gene3D" id="3.50.50.60">
    <property type="entry name" value="FAD/NAD(P)-binding domain"/>
    <property type="match status" value="1"/>
</dbReference>
<evidence type="ECO:0000313" key="2">
    <source>
        <dbReference type="Proteomes" id="UP000245207"/>
    </source>
</evidence>
<protein>
    <submittedName>
        <fullName evidence="1">Mycolic acid cyclopropane synthase</fullName>
    </submittedName>
</protein>
<dbReference type="PANTHER" id="PTHR42923:SF17">
    <property type="entry name" value="AMINE OXIDASE DOMAIN-CONTAINING PROTEIN"/>
    <property type="match status" value="1"/>
</dbReference>
<proteinExistence type="predicted"/>
<dbReference type="Pfam" id="PF13450">
    <property type="entry name" value="NAD_binding_8"/>
    <property type="match status" value="1"/>
</dbReference>
<dbReference type="AlphaFoldDB" id="A0A2U1LRZ6"/>
<dbReference type="Gene3D" id="3.90.660.50">
    <property type="match status" value="1"/>
</dbReference>